<dbReference type="Proteomes" id="UP001144050">
    <property type="component" value="Unassembled WGS sequence"/>
</dbReference>
<proteinExistence type="predicted"/>
<evidence type="ECO:0000313" key="2">
    <source>
        <dbReference type="Proteomes" id="UP001144050"/>
    </source>
</evidence>
<reference evidence="1" key="1">
    <citation type="submission" date="2021-09" db="EMBL/GenBank/DDBJ databases">
        <title>Genomic analysis of Ralstonia spp.</title>
        <authorList>
            <person name="Aburjaile F."/>
            <person name="Ariute J.C."/>
            <person name="Pais A.K.L."/>
            <person name="Albuquerque G.M.R."/>
            <person name="Silva A.M.F."/>
            <person name="Brenig B."/>
            <person name="Azevedo V."/>
            <person name="Matiuzzi M."/>
            <person name="Ramos R."/>
            <person name="Goes-Neto A."/>
            <person name="Soares S."/>
            <person name="Iseppon A.M.B."/>
            <person name="Souza E."/>
            <person name="Gama M."/>
        </authorList>
    </citation>
    <scope>NUCLEOTIDE SEQUENCE</scope>
    <source>
        <strain evidence="1">CCRMRs91</strain>
    </source>
</reference>
<dbReference type="EMBL" id="JAIVFG010000003">
    <property type="protein sequence ID" value="MDB0569815.1"/>
    <property type="molecule type" value="Genomic_DNA"/>
</dbReference>
<gene>
    <name evidence="1" type="ORF">LBW59_03380</name>
</gene>
<protein>
    <submittedName>
        <fullName evidence="1">Uncharacterized protein</fullName>
    </submittedName>
</protein>
<comment type="caution">
    <text evidence="1">The sequence shown here is derived from an EMBL/GenBank/DDBJ whole genome shotgun (WGS) entry which is preliminary data.</text>
</comment>
<accession>A0AAW5ZI01</accession>
<name>A0AAW5ZI01_RALSL</name>
<organism evidence="1 2">
    <name type="scientific">Ralstonia solanacearum</name>
    <name type="common">Pseudomonas solanacearum</name>
    <dbReference type="NCBI Taxonomy" id="305"/>
    <lineage>
        <taxon>Bacteria</taxon>
        <taxon>Pseudomonadati</taxon>
        <taxon>Pseudomonadota</taxon>
        <taxon>Betaproteobacteria</taxon>
        <taxon>Burkholderiales</taxon>
        <taxon>Burkholderiaceae</taxon>
        <taxon>Ralstonia</taxon>
        <taxon>Ralstonia solanacearum species complex</taxon>
    </lineage>
</organism>
<dbReference type="AlphaFoldDB" id="A0AAW5ZI01"/>
<dbReference type="RefSeq" id="WP_271656173.1">
    <property type="nucleotide sequence ID" value="NZ_JAIVFG010000003.1"/>
</dbReference>
<evidence type="ECO:0000313" key="1">
    <source>
        <dbReference type="EMBL" id="MDB0569815.1"/>
    </source>
</evidence>
<sequence length="127" mass="14104">MRPEALARPEQTQSTPAVDAKNLREAIQNIDALSQDGFSEIAAIAGLALSRLEMPEGLLHLEDVAYALQAIRGKAQDIKNCINGEAESVGCNYTDAAVQRRFDARRATEAMRREQLRLCEHKQQVQQ</sequence>